<dbReference type="EC" id="7.2.2.8" evidence="3"/>
<evidence type="ECO:0000256" key="3">
    <source>
        <dbReference type="ARBA" id="ARBA00012517"/>
    </source>
</evidence>
<dbReference type="FunFam" id="2.70.150.10:FF:000020">
    <property type="entry name" value="Copper-exporting P-type ATPase A"/>
    <property type="match status" value="1"/>
</dbReference>
<evidence type="ECO:0000256" key="7">
    <source>
        <dbReference type="ARBA" id="ARBA00022553"/>
    </source>
</evidence>
<keyword evidence="19 23" id="KW-0472">Membrane</keyword>
<dbReference type="InterPro" id="IPR059000">
    <property type="entry name" value="ATPase_P-type_domA"/>
</dbReference>
<evidence type="ECO:0000256" key="24">
    <source>
        <dbReference type="SAM" id="MobiDB-lite"/>
    </source>
</evidence>
<protein>
    <recommendedName>
        <fullName evidence="4">Copper-exporting P-type ATPase</fullName>
        <ecNumber evidence="3">7.2.2.8</ecNumber>
    </recommendedName>
    <alternativeName>
        <fullName evidence="20">Copper-exporting P-type ATPase A</fullName>
    </alternativeName>
    <alternativeName>
        <fullName evidence="21">Cu(+)-exporting ATPase</fullName>
    </alternativeName>
</protein>
<dbReference type="InterPro" id="IPR006122">
    <property type="entry name" value="HMA_Cu_ion-bd"/>
</dbReference>
<dbReference type="GO" id="GO:0016887">
    <property type="term" value="F:ATP hydrolysis activity"/>
    <property type="evidence" value="ECO:0007669"/>
    <property type="project" value="InterPro"/>
</dbReference>
<dbReference type="InterPro" id="IPR023214">
    <property type="entry name" value="HAD_sf"/>
</dbReference>
<keyword evidence="13 23" id="KW-0067">ATP-binding</keyword>
<evidence type="ECO:0000256" key="19">
    <source>
        <dbReference type="ARBA" id="ARBA00023136"/>
    </source>
</evidence>
<dbReference type="FunFam" id="3.30.70.100:FF:000005">
    <property type="entry name" value="Copper-exporting P-type ATPase A"/>
    <property type="match status" value="1"/>
</dbReference>
<dbReference type="Gene3D" id="3.30.70.100">
    <property type="match status" value="3"/>
</dbReference>
<dbReference type="RefSeq" id="WP_175365311.1">
    <property type="nucleotide sequence ID" value="NZ_FLOB01000007.1"/>
</dbReference>
<dbReference type="GO" id="GO:0140581">
    <property type="term" value="F:P-type monovalent copper transporter activity"/>
    <property type="evidence" value="ECO:0007669"/>
    <property type="project" value="UniProtKB-EC"/>
</dbReference>
<dbReference type="SFLD" id="SFLDG00002">
    <property type="entry name" value="C1.7:_P-type_atpase_like"/>
    <property type="match status" value="1"/>
</dbReference>
<feature type="domain" description="HMA" evidence="25">
    <location>
        <begin position="203"/>
        <end position="266"/>
    </location>
</feature>
<evidence type="ECO:0000256" key="10">
    <source>
        <dbReference type="ARBA" id="ARBA00022737"/>
    </source>
</evidence>
<dbReference type="InterPro" id="IPR018303">
    <property type="entry name" value="ATPase_P-typ_P_site"/>
</dbReference>
<dbReference type="AlphaFoldDB" id="A0A1A8TMM8"/>
<dbReference type="CDD" id="cd00371">
    <property type="entry name" value="HMA"/>
    <property type="match status" value="3"/>
</dbReference>
<accession>A0A1A8TMM8</accession>
<feature type="transmembrane region" description="Helical" evidence="23">
    <location>
        <begin position="292"/>
        <end position="309"/>
    </location>
</feature>
<dbReference type="GO" id="GO:0060003">
    <property type="term" value="P:copper ion export"/>
    <property type="evidence" value="ECO:0007669"/>
    <property type="project" value="UniProtKB-ARBA"/>
</dbReference>
<evidence type="ECO:0000256" key="23">
    <source>
        <dbReference type="RuleBase" id="RU362081"/>
    </source>
</evidence>
<dbReference type="InterPro" id="IPR036412">
    <property type="entry name" value="HAD-like_sf"/>
</dbReference>
<keyword evidence="11 23" id="KW-0547">Nucleotide-binding</keyword>
<keyword evidence="15" id="KW-1278">Translocase</keyword>
<evidence type="ECO:0000256" key="11">
    <source>
        <dbReference type="ARBA" id="ARBA00022741"/>
    </source>
</evidence>
<reference evidence="26 27" key="1">
    <citation type="submission" date="2016-06" db="EMBL/GenBank/DDBJ databases">
        <authorList>
            <person name="Kjaerup R.B."/>
            <person name="Dalgaard T.S."/>
            <person name="Juul-Madsen H.R."/>
        </authorList>
    </citation>
    <scope>NUCLEOTIDE SEQUENCE [LARGE SCALE GENOMIC DNA]</scope>
    <source>
        <strain evidence="26 27">CECT 8886</strain>
    </source>
</reference>
<dbReference type="InterPro" id="IPR027256">
    <property type="entry name" value="P-typ_ATPase_IB"/>
</dbReference>
<dbReference type="InterPro" id="IPR044492">
    <property type="entry name" value="P_typ_ATPase_HD_dom"/>
</dbReference>
<dbReference type="SFLD" id="SFLDS00003">
    <property type="entry name" value="Haloacid_Dehalogenase"/>
    <property type="match status" value="1"/>
</dbReference>
<feature type="domain" description="HMA" evidence="25">
    <location>
        <begin position="84"/>
        <end position="147"/>
    </location>
</feature>
<sequence length="949" mass="102970">MNSNKLANSSIHKMALNVTGMSCQGCVSKVRKQIQLEDENAEVVGTPEEDRLDVQTVLTQKQVEEYVQEAGYQPLGQYKKNERAHYDLSVEGMSCQGCVSKIRKRIEQEEGNAEVEGHPAQNHLMVTTTKSKKDIQQWIEEVGFTYLGDYQALERQNTHSNEKQNSDSLAANRQKQEYLANEPNGHEGADSKGSAHPYDDSVHQKQFSLTGITCAACVNTIQKTLDNLDGVTKAEVNFASRTAQVSASISADTIIEAISAVGYGASVINDPDQAAEEREKQEQQEYKSKRNASIISLVLGIPLMLYGWLGGTMTVTTTSQQLSWFLVSVLTLLVMIIAGRHYYRSAFKAFLHRQSNMDTLITLGTVSAWLYSFLVVIVPDIFPVTSRHLYFESSVMILGLINLGQAFEVKARGKTSAALRHLLDLRPKMANVIRNKEEQSLPVSDIVVGDIIRVRSGDTMPVDGVVTSGSSSVDESMLTGEPIPVEKQTGDNISAGTLNGNGTLSYQATEVGAHTMLAKIIDMVSHAQNSKPPISQLADKVSAIFVPSVMIISVFAAIVWFNFGPAPVIIHMLIAAISVLIIACPCALGLATPISTMIGVGKAAQFGGLIRNGDALQTASQLTTIVLDKTGTITEGKPAVVKAEYFNNTTETEAAQLIASLEKGANHPLAHALLEYADSVTKSTSIETSDFQSLNGLGLQGIVNGERYYLGNQRLMEQQGITIDQITNDERTHQNRTATKVYLSRDNQLLAIFYLQDPIKSSSKRAINTLHDMGLKVVMLTGDNQNSAEFVANELGIDDFHSELMPEDKLDWVRRLQNQGDIVGMIGDGINDAPALAQANVGFAMGAGTDVAMQSADITLIRSDLINVADVIQVSKATLTNIKQNLWGAFAYNSLGIPLAAGILFPLTGWLLNPLVAGAAMSLSSITVVLNANRLRQLKIANHSKGEKS</sequence>
<comment type="subcellular location">
    <subcellularLocation>
        <location evidence="1">Cell membrane</location>
        <topology evidence="1">Multi-pass membrane protein</topology>
    </subcellularLocation>
</comment>
<dbReference type="GO" id="GO:0055070">
    <property type="term" value="P:copper ion homeostasis"/>
    <property type="evidence" value="ECO:0007669"/>
    <property type="project" value="TreeGrafter"/>
</dbReference>
<feature type="transmembrane region" description="Helical" evidence="23">
    <location>
        <begin position="911"/>
        <end position="930"/>
    </location>
</feature>
<dbReference type="GO" id="GO:0005507">
    <property type="term" value="F:copper ion binding"/>
    <property type="evidence" value="ECO:0007669"/>
    <property type="project" value="InterPro"/>
</dbReference>
<evidence type="ECO:0000256" key="8">
    <source>
        <dbReference type="ARBA" id="ARBA00022692"/>
    </source>
</evidence>
<evidence type="ECO:0000259" key="25">
    <source>
        <dbReference type="PROSITE" id="PS50846"/>
    </source>
</evidence>
<evidence type="ECO:0000256" key="22">
    <source>
        <dbReference type="ARBA" id="ARBA00049289"/>
    </source>
</evidence>
<dbReference type="Gene3D" id="2.70.150.10">
    <property type="entry name" value="Calcium-transporting ATPase, cytoplasmic transduction domain A"/>
    <property type="match status" value="1"/>
</dbReference>
<evidence type="ECO:0000256" key="4">
    <source>
        <dbReference type="ARBA" id="ARBA00015102"/>
    </source>
</evidence>
<evidence type="ECO:0000256" key="12">
    <source>
        <dbReference type="ARBA" id="ARBA00022796"/>
    </source>
</evidence>
<name>A0A1A8TMM8_9GAMM</name>
<keyword evidence="18" id="KW-0406">Ion transport</keyword>
<dbReference type="PROSITE" id="PS50846">
    <property type="entry name" value="HMA_2"/>
    <property type="match status" value="3"/>
</dbReference>
<dbReference type="Proteomes" id="UP000092544">
    <property type="component" value="Unassembled WGS sequence"/>
</dbReference>
<dbReference type="STRING" id="1792290.MSP8886_02873"/>
<evidence type="ECO:0000256" key="6">
    <source>
        <dbReference type="ARBA" id="ARBA00022475"/>
    </source>
</evidence>
<evidence type="ECO:0000256" key="18">
    <source>
        <dbReference type="ARBA" id="ARBA00023065"/>
    </source>
</evidence>
<dbReference type="SUPFAM" id="SSF55008">
    <property type="entry name" value="HMA, heavy metal-associated domain"/>
    <property type="match status" value="3"/>
</dbReference>
<evidence type="ECO:0000256" key="20">
    <source>
        <dbReference type="ARBA" id="ARBA00029719"/>
    </source>
</evidence>
<keyword evidence="8 23" id="KW-0812">Transmembrane</keyword>
<keyword evidence="26" id="KW-0378">Hydrolase</keyword>
<dbReference type="Pfam" id="PF00122">
    <property type="entry name" value="E1-E2_ATPase"/>
    <property type="match status" value="1"/>
</dbReference>
<feature type="transmembrane region" description="Helical" evidence="23">
    <location>
        <begin position="388"/>
        <end position="407"/>
    </location>
</feature>
<dbReference type="SUPFAM" id="SSF81665">
    <property type="entry name" value="Calcium ATPase, transmembrane domain M"/>
    <property type="match status" value="1"/>
</dbReference>
<comment type="catalytic activity">
    <reaction evidence="22">
        <text>Cu(+)(in) + ATP + H2O = Cu(+)(out) + ADP + phosphate + H(+)</text>
        <dbReference type="Rhea" id="RHEA:25792"/>
        <dbReference type="ChEBI" id="CHEBI:15377"/>
        <dbReference type="ChEBI" id="CHEBI:15378"/>
        <dbReference type="ChEBI" id="CHEBI:30616"/>
        <dbReference type="ChEBI" id="CHEBI:43474"/>
        <dbReference type="ChEBI" id="CHEBI:49552"/>
        <dbReference type="ChEBI" id="CHEBI:456216"/>
        <dbReference type="EC" id="7.2.2.8"/>
    </reaction>
</comment>
<evidence type="ECO:0000256" key="5">
    <source>
        <dbReference type="ARBA" id="ARBA00022448"/>
    </source>
</evidence>
<feature type="transmembrane region" description="Helical" evidence="23">
    <location>
        <begin position="321"/>
        <end position="339"/>
    </location>
</feature>
<dbReference type="Gene3D" id="3.40.50.1000">
    <property type="entry name" value="HAD superfamily/HAD-like"/>
    <property type="match status" value="1"/>
</dbReference>
<dbReference type="InterPro" id="IPR023299">
    <property type="entry name" value="ATPase_P-typ_cyto_dom_N"/>
</dbReference>
<keyword evidence="10" id="KW-0677">Repeat</keyword>
<dbReference type="Pfam" id="PF00403">
    <property type="entry name" value="HMA"/>
    <property type="match status" value="3"/>
</dbReference>
<feature type="domain" description="HMA" evidence="25">
    <location>
        <begin position="12"/>
        <end position="75"/>
    </location>
</feature>
<dbReference type="InterPro" id="IPR008250">
    <property type="entry name" value="ATPase_P-typ_transduc_dom_A_sf"/>
</dbReference>
<dbReference type="PANTHER" id="PTHR43520:SF6">
    <property type="entry name" value="COPPER-EXPORTING P-TYPE ATPASE"/>
    <property type="match status" value="1"/>
</dbReference>
<keyword evidence="9 23" id="KW-0479">Metal-binding</keyword>
<keyword evidence="27" id="KW-1185">Reference proteome</keyword>
<dbReference type="GO" id="GO:0005524">
    <property type="term" value="F:ATP binding"/>
    <property type="evidence" value="ECO:0007669"/>
    <property type="project" value="UniProtKB-UniRule"/>
</dbReference>
<evidence type="ECO:0000256" key="1">
    <source>
        <dbReference type="ARBA" id="ARBA00004651"/>
    </source>
</evidence>
<evidence type="ECO:0000313" key="26">
    <source>
        <dbReference type="EMBL" id="SBS33859.1"/>
    </source>
</evidence>
<evidence type="ECO:0000256" key="9">
    <source>
        <dbReference type="ARBA" id="ARBA00022723"/>
    </source>
</evidence>
<dbReference type="NCBIfam" id="TIGR01511">
    <property type="entry name" value="ATPase-IB1_Cu"/>
    <property type="match status" value="1"/>
</dbReference>
<evidence type="ECO:0000313" key="27">
    <source>
        <dbReference type="Proteomes" id="UP000092544"/>
    </source>
</evidence>
<evidence type="ECO:0000256" key="14">
    <source>
        <dbReference type="ARBA" id="ARBA00022842"/>
    </source>
</evidence>
<dbReference type="NCBIfam" id="TIGR00003">
    <property type="entry name" value="copper ion binding protein"/>
    <property type="match status" value="1"/>
</dbReference>
<dbReference type="InterPro" id="IPR023298">
    <property type="entry name" value="ATPase_P-typ_TM_dom_sf"/>
</dbReference>
<proteinExistence type="inferred from homology"/>
<dbReference type="PRINTS" id="PR00120">
    <property type="entry name" value="HATPASE"/>
</dbReference>
<dbReference type="InterPro" id="IPR036163">
    <property type="entry name" value="HMA_dom_sf"/>
</dbReference>
<dbReference type="InterPro" id="IPR006121">
    <property type="entry name" value="HMA_dom"/>
</dbReference>
<feature type="transmembrane region" description="Helical" evidence="23">
    <location>
        <begin position="569"/>
        <end position="592"/>
    </location>
</feature>
<dbReference type="PRINTS" id="PR00119">
    <property type="entry name" value="CATATPASE"/>
</dbReference>
<gene>
    <name evidence="26" type="primary">copA_2</name>
    <name evidence="26" type="ORF">MSP8886_02873</name>
</gene>
<dbReference type="PANTHER" id="PTHR43520">
    <property type="entry name" value="ATP7, ISOFORM B"/>
    <property type="match status" value="1"/>
</dbReference>
<dbReference type="Pfam" id="PF00702">
    <property type="entry name" value="Hydrolase"/>
    <property type="match status" value="1"/>
</dbReference>
<keyword evidence="7" id="KW-0597">Phosphoprotein</keyword>
<feature type="transmembrane region" description="Helical" evidence="23">
    <location>
        <begin position="886"/>
        <end position="905"/>
    </location>
</feature>
<evidence type="ECO:0000256" key="13">
    <source>
        <dbReference type="ARBA" id="ARBA00022840"/>
    </source>
</evidence>
<dbReference type="CDD" id="cd02094">
    <property type="entry name" value="P-type_ATPase_Cu-like"/>
    <property type="match status" value="1"/>
</dbReference>
<dbReference type="PROSITE" id="PS01047">
    <property type="entry name" value="HMA_1"/>
    <property type="match status" value="1"/>
</dbReference>
<feature type="region of interest" description="Disordered" evidence="24">
    <location>
        <begin position="181"/>
        <end position="200"/>
    </location>
</feature>
<feature type="transmembrane region" description="Helical" evidence="23">
    <location>
        <begin position="541"/>
        <end position="563"/>
    </location>
</feature>
<evidence type="ECO:0000256" key="15">
    <source>
        <dbReference type="ARBA" id="ARBA00022967"/>
    </source>
</evidence>
<dbReference type="PROSITE" id="PS00154">
    <property type="entry name" value="ATPASE_E1_E2"/>
    <property type="match status" value="1"/>
</dbReference>
<evidence type="ECO:0000256" key="16">
    <source>
        <dbReference type="ARBA" id="ARBA00022989"/>
    </source>
</evidence>
<dbReference type="InterPro" id="IPR001757">
    <property type="entry name" value="P_typ_ATPase"/>
</dbReference>
<keyword evidence="14" id="KW-0460">Magnesium</keyword>
<organism evidence="26 27">
    <name type="scientific">Marinomonas spartinae</name>
    <dbReference type="NCBI Taxonomy" id="1792290"/>
    <lineage>
        <taxon>Bacteria</taxon>
        <taxon>Pseudomonadati</taxon>
        <taxon>Pseudomonadota</taxon>
        <taxon>Gammaproteobacteria</taxon>
        <taxon>Oceanospirillales</taxon>
        <taxon>Oceanospirillaceae</taxon>
        <taxon>Marinomonas</taxon>
    </lineage>
</organism>
<keyword evidence="12" id="KW-0187">Copper transport</keyword>
<dbReference type="EMBL" id="FLOB01000007">
    <property type="protein sequence ID" value="SBS33859.1"/>
    <property type="molecule type" value="Genomic_DNA"/>
</dbReference>
<dbReference type="NCBIfam" id="TIGR01525">
    <property type="entry name" value="ATPase-IB_hvy"/>
    <property type="match status" value="1"/>
</dbReference>
<evidence type="ECO:0000256" key="2">
    <source>
        <dbReference type="ARBA" id="ARBA00006024"/>
    </source>
</evidence>
<dbReference type="GO" id="GO:0005886">
    <property type="term" value="C:plasma membrane"/>
    <property type="evidence" value="ECO:0007669"/>
    <property type="project" value="UniProtKB-SubCell"/>
</dbReference>
<dbReference type="InterPro" id="IPR017969">
    <property type="entry name" value="Heavy-metal-associated_CS"/>
</dbReference>
<dbReference type="GO" id="GO:0043682">
    <property type="term" value="F:P-type divalent copper transporter activity"/>
    <property type="evidence" value="ECO:0007669"/>
    <property type="project" value="TreeGrafter"/>
</dbReference>
<dbReference type="PROSITE" id="PS01229">
    <property type="entry name" value="COF_2"/>
    <property type="match status" value="1"/>
</dbReference>
<keyword evidence="16 23" id="KW-1133">Transmembrane helix</keyword>
<dbReference type="SUPFAM" id="SSF81653">
    <property type="entry name" value="Calcium ATPase, transduction domain A"/>
    <property type="match status" value="1"/>
</dbReference>
<keyword evidence="17" id="KW-0186">Copper</keyword>
<feature type="transmembrane region" description="Helical" evidence="23">
    <location>
        <begin position="360"/>
        <end position="382"/>
    </location>
</feature>
<evidence type="ECO:0000256" key="21">
    <source>
        <dbReference type="ARBA" id="ARBA00033239"/>
    </source>
</evidence>
<evidence type="ECO:0000256" key="17">
    <source>
        <dbReference type="ARBA" id="ARBA00023008"/>
    </source>
</evidence>
<comment type="similarity">
    <text evidence="2 23">Belongs to the cation transport ATPase (P-type) (TC 3.A.3) family. Type IB subfamily.</text>
</comment>
<dbReference type="NCBIfam" id="TIGR01494">
    <property type="entry name" value="ATPase_P-type"/>
    <property type="match status" value="1"/>
</dbReference>
<keyword evidence="6 23" id="KW-1003">Cell membrane</keyword>
<keyword evidence="5" id="KW-0813">Transport</keyword>
<dbReference type="SFLD" id="SFLDF00027">
    <property type="entry name" value="p-type_atpase"/>
    <property type="match status" value="1"/>
</dbReference>
<dbReference type="Gene3D" id="3.40.1110.10">
    <property type="entry name" value="Calcium-transporting ATPase, cytoplasmic domain N"/>
    <property type="match status" value="1"/>
</dbReference>
<dbReference type="SUPFAM" id="SSF56784">
    <property type="entry name" value="HAD-like"/>
    <property type="match status" value="1"/>
</dbReference>